<evidence type="ECO:0000256" key="1">
    <source>
        <dbReference type="SAM" id="SignalP"/>
    </source>
</evidence>
<evidence type="ECO:0000313" key="3">
    <source>
        <dbReference type="Proteomes" id="UP000248889"/>
    </source>
</evidence>
<gene>
    <name evidence="2" type="ORF">DN069_10405</name>
</gene>
<reference evidence="2 3" key="1">
    <citation type="submission" date="2018-06" db="EMBL/GenBank/DDBJ databases">
        <title>Streptacidiphilus pinicola sp. nov., isolated from pine grove soil.</title>
        <authorList>
            <person name="Roh S.G."/>
            <person name="Park S."/>
            <person name="Kim M.-K."/>
            <person name="Yun B.-R."/>
            <person name="Park J."/>
            <person name="Kim M.J."/>
            <person name="Kim Y.S."/>
            <person name="Kim S.B."/>
        </authorList>
    </citation>
    <scope>NUCLEOTIDE SEQUENCE [LARGE SCALE GENOMIC DNA]</scope>
    <source>
        <strain evidence="2 3">MMS16-CNU450</strain>
    </source>
</reference>
<accession>A0A2X0IKM0</accession>
<feature type="signal peptide" evidence="1">
    <location>
        <begin position="1"/>
        <end position="37"/>
    </location>
</feature>
<feature type="chain" id="PRO_5015861382" evidence="1">
    <location>
        <begin position="38"/>
        <end position="219"/>
    </location>
</feature>
<keyword evidence="1" id="KW-0732">Signal</keyword>
<keyword evidence="3" id="KW-1185">Reference proteome</keyword>
<evidence type="ECO:0000313" key="2">
    <source>
        <dbReference type="EMBL" id="RAG85654.1"/>
    </source>
</evidence>
<organism evidence="2 3">
    <name type="scientific">Streptacidiphilus pinicola</name>
    <dbReference type="NCBI Taxonomy" id="2219663"/>
    <lineage>
        <taxon>Bacteria</taxon>
        <taxon>Bacillati</taxon>
        <taxon>Actinomycetota</taxon>
        <taxon>Actinomycetes</taxon>
        <taxon>Kitasatosporales</taxon>
        <taxon>Streptomycetaceae</taxon>
        <taxon>Streptacidiphilus</taxon>
    </lineage>
</organism>
<sequence length="219" mass="23419">MGELMRLRSALPAPALATAACALVTAAGLFVAVPASATQHPTTPQGVAKVTIAAKPAPPRSGGLSWGFYSYLQVGHPLPFDVTGFSQDKAPIMACVQYQQSYGPVWHTLGCTKPDVYKTKGQLRIGFNRTGYYGIGVELLERVHGKWVHVTDTYGNPQVTVVGTRPVKNPKPFRVGSGTTDMAAKARPADWNTMVPETVTPADWNTMVPETVTPAVSQI</sequence>
<dbReference type="AlphaFoldDB" id="A0A2X0IKM0"/>
<proteinExistence type="predicted"/>
<dbReference type="PROSITE" id="PS51257">
    <property type="entry name" value="PROKAR_LIPOPROTEIN"/>
    <property type="match status" value="1"/>
</dbReference>
<name>A0A2X0IKM0_9ACTN</name>
<dbReference type="EMBL" id="QKYN01000038">
    <property type="protein sequence ID" value="RAG85654.1"/>
    <property type="molecule type" value="Genomic_DNA"/>
</dbReference>
<comment type="caution">
    <text evidence="2">The sequence shown here is derived from an EMBL/GenBank/DDBJ whole genome shotgun (WGS) entry which is preliminary data.</text>
</comment>
<dbReference type="Proteomes" id="UP000248889">
    <property type="component" value="Unassembled WGS sequence"/>
</dbReference>
<protein>
    <submittedName>
        <fullName evidence="2">Uncharacterized protein</fullName>
    </submittedName>
</protein>